<keyword evidence="3" id="KW-1185">Reference proteome</keyword>
<feature type="transmembrane region" description="Helical" evidence="1">
    <location>
        <begin position="128"/>
        <end position="151"/>
    </location>
</feature>
<organism evidence="2 3">
    <name type="scientific">Mycena belliarum</name>
    <dbReference type="NCBI Taxonomy" id="1033014"/>
    <lineage>
        <taxon>Eukaryota</taxon>
        <taxon>Fungi</taxon>
        <taxon>Dikarya</taxon>
        <taxon>Basidiomycota</taxon>
        <taxon>Agaricomycotina</taxon>
        <taxon>Agaricomycetes</taxon>
        <taxon>Agaricomycetidae</taxon>
        <taxon>Agaricales</taxon>
        <taxon>Marasmiineae</taxon>
        <taxon>Mycenaceae</taxon>
        <taxon>Mycena</taxon>
    </lineage>
</organism>
<reference evidence="2" key="1">
    <citation type="submission" date="2023-03" db="EMBL/GenBank/DDBJ databases">
        <title>Massive genome expansion in bonnet fungi (Mycena s.s.) driven by repeated elements and novel gene families across ecological guilds.</title>
        <authorList>
            <consortium name="Lawrence Berkeley National Laboratory"/>
            <person name="Harder C.B."/>
            <person name="Miyauchi S."/>
            <person name="Viragh M."/>
            <person name="Kuo A."/>
            <person name="Thoen E."/>
            <person name="Andreopoulos B."/>
            <person name="Lu D."/>
            <person name="Skrede I."/>
            <person name="Drula E."/>
            <person name="Henrissat B."/>
            <person name="Morin E."/>
            <person name="Kohler A."/>
            <person name="Barry K."/>
            <person name="LaButti K."/>
            <person name="Morin E."/>
            <person name="Salamov A."/>
            <person name="Lipzen A."/>
            <person name="Mereny Z."/>
            <person name="Hegedus B."/>
            <person name="Baldrian P."/>
            <person name="Stursova M."/>
            <person name="Weitz H."/>
            <person name="Taylor A."/>
            <person name="Grigoriev I.V."/>
            <person name="Nagy L.G."/>
            <person name="Martin F."/>
            <person name="Kauserud H."/>
        </authorList>
    </citation>
    <scope>NUCLEOTIDE SEQUENCE</scope>
    <source>
        <strain evidence="2">CBHHK173m</strain>
    </source>
</reference>
<keyword evidence="1" id="KW-1133">Transmembrane helix</keyword>
<evidence type="ECO:0000256" key="1">
    <source>
        <dbReference type="SAM" id="Phobius"/>
    </source>
</evidence>
<evidence type="ECO:0000313" key="3">
    <source>
        <dbReference type="Proteomes" id="UP001222325"/>
    </source>
</evidence>
<dbReference type="EMBL" id="JARJCN010000014">
    <property type="protein sequence ID" value="KAJ7094730.1"/>
    <property type="molecule type" value="Genomic_DNA"/>
</dbReference>
<feature type="transmembrane region" description="Helical" evidence="1">
    <location>
        <begin position="171"/>
        <end position="194"/>
    </location>
</feature>
<protein>
    <recommendedName>
        <fullName evidence="4">G-protein coupled receptors family 2 profile 2 domain-containing protein</fullName>
    </recommendedName>
</protein>
<dbReference type="Gene3D" id="1.20.1070.10">
    <property type="entry name" value="Rhodopsin 7-helix transmembrane proteins"/>
    <property type="match status" value="1"/>
</dbReference>
<name>A0AAD6U8A7_9AGAR</name>
<comment type="caution">
    <text evidence="2">The sequence shown here is derived from an EMBL/GenBank/DDBJ whole genome shotgun (WGS) entry which is preliminary data.</text>
</comment>
<dbReference type="AlphaFoldDB" id="A0AAD6U8A7"/>
<feature type="transmembrane region" description="Helical" evidence="1">
    <location>
        <begin position="283"/>
        <end position="304"/>
    </location>
</feature>
<feature type="transmembrane region" description="Helical" evidence="1">
    <location>
        <begin position="20"/>
        <end position="43"/>
    </location>
</feature>
<dbReference type="Proteomes" id="UP001222325">
    <property type="component" value="Unassembled WGS sequence"/>
</dbReference>
<feature type="transmembrane region" description="Helical" evidence="1">
    <location>
        <begin position="250"/>
        <end position="271"/>
    </location>
</feature>
<accession>A0AAD6U8A7</accession>
<evidence type="ECO:0000313" key="2">
    <source>
        <dbReference type="EMBL" id="KAJ7094730.1"/>
    </source>
</evidence>
<keyword evidence="1" id="KW-0472">Membrane</keyword>
<gene>
    <name evidence="2" type="ORF">B0H15DRAFT_970213</name>
</gene>
<proteinExistence type="predicted"/>
<evidence type="ECO:0008006" key="4">
    <source>
        <dbReference type="Google" id="ProtNLM"/>
    </source>
</evidence>
<feature type="transmembrane region" description="Helical" evidence="1">
    <location>
        <begin position="55"/>
        <end position="75"/>
    </location>
</feature>
<keyword evidence="1" id="KW-0812">Transmembrane</keyword>
<feature type="transmembrane region" description="Helical" evidence="1">
    <location>
        <begin position="95"/>
        <end position="116"/>
    </location>
</feature>
<sequence length="464" mass="50755">MGSTEDSDSTSSGPRLSASVIGLTSPGIALMVIVLLAFGFTAWHPTSRRHLNRVSFRLLVYALISNLIYAVILLLSSVPTGPSAACTFIAFSNNATLMFSGFLFLCMSLNLVLVLIYGVNGRMMEKYYLIGSLLLSLACNLPPLIAGQYGFWNSGGICWFNNPDPAAQLRWMIGSVSFWLLLMAVLELACFIVLTSYMMLLQEAPVNSSIANFQTGPTHPIVLYRRVVLRIGIDIFVYDVNQLKDIMSGLYPLCSCILNFTGTSLDLYSTYYVWKHEQPTPTVLRILVLTFAIYALRGFFYALLAATDPSFTKALCSLRGDAGVSCSLSTAGTRPASTHAHVQSVGRSTKRFSFGHKALVRVELESVVDWPPTDARAGREGRDRDLEHGVPVDELATVDEHAEVEEDLAKVDELAKAKAESGILYPNTLVPPAAVISAEEAIVDQELTKGRASPEKFFLHMGKT</sequence>